<keyword evidence="4" id="KW-1185">Reference proteome</keyword>
<feature type="region of interest" description="Disordered" evidence="2">
    <location>
        <begin position="26"/>
        <end position="46"/>
    </location>
</feature>
<accession>A5E312</accession>
<dbReference type="STRING" id="379508.A5E312"/>
<evidence type="ECO:0000256" key="1">
    <source>
        <dbReference type="SAM" id="Coils"/>
    </source>
</evidence>
<dbReference type="VEuPathDB" id="FungiDB:LELG_03999"/>
<protein>
    <recommendedName>
        <fullName evidence="5">Protein MSS2, mitochondrial</fullName>
    </recommendedName>
</protein>
<name>A5E312_LODEL</name>
<evidence type="ECO:0000256" key="2">
    <source>
        <dbReference type="SAM" id="MobiDB-lite"/>
    </source>
</evidence>
<evidence type="ECO:0000313" key="4">
    <source>
        <dbReference type="Proteomes" id="UP000001996"/>
    </source>
</evidence>
<dbReference type="GeneID" id="5232005"/>
<organism evidence="3 4">
    <name type="scientific">Lodderomyces elongisporus (strain ATCC 11503 / CBS 2605 / JCM 1781 / NBRC 1676 / NRRL YB-4239)</name>
    <name type="common">Yeast</name>
    <name type="synonym">Saccharomyces elongisporus</name>
    <dbReference type="NCBI Taxonomy" id="379508"/>
    <lineage>
        <taxon>Eukaryota</taxon>
        <taxon>Fungi</taxon>
        <taxon>Dikarya</taxon>
        <taxon>Ascomycota</taxon>
        <taxon>Saccharomycotina</taxon>
        <taxon>Pichiomycetes</taxon>
        <taxon>Debaryomycetaceae</taxon>
        <taxon>Candida/Lodderomyces clade</taxon>
        <taxon>Lodderomyces</taxon>
    </lineage>
</organism>
<dbReference type="KEGG" id="lel:PVL30_004820"/>
<dbReference type="InParanoid" id="A5E312"/>
<dbReference type="FunCoup" id="A5E312">
    <property type="interactions" value="5"/>
</dbReference>
<proteinExistence type="predicted"/>
<dbReference type="EMBL" id="CH981528">
    <property type="protein sequence ID" value="EDK45820.1"/>
    <property type="molecule type" value="Genomic_DNA"/>
</dbReference>
<keyword evidence="1" id="KW-0175">Coiled coil</keyword>
<dbReference type="InterPro" id="IPR011990">
    <property type="entry name" value="TPR-like_helical_dom_sf"/>
</dbReference>
<dbReference type="eggNOG" id="ENOG502QU4R">
    <property type="taxonomic scope" value="Eukaryota"/>
</dbReference>
<dbReference type="Proteomes" id="UP000001996">
    <property type="component" value="Unassembled WGS sequence"/>
</dbReference>
<evidence type="ECO:0008006" key="5">
    <source>
        <dbReference type="Google" id="ProtNLM"/>
    </source>
</evidence>
<dbReference type="SUPFAM" id="SSF48452">
    <property type="entry name" value="TPR-like"/>
    <property type="match status" value="1"/>
</dbReference>
<evidence type="ECO:0000313" key="3">
    <source>
        <dbReference type="EMBL" id="EDK45820.1"/>
    </source>
</evidence>
<dbReference type="OrthoDB" id="1658288at2759"/>
<dbReference type="Gene3D" id="1.25.40.10">
    <property type="entry name" value="Tetratricopeptide repeat domain"/>
    <property type="match status" value="1"/>
</dbReference>
<reference evidence="3 4" key="1">
    <citation type="journal article" date="2009" name="Nature">
        <title>Evolution of pathogenicity and sexual reproduction in eight Candida genomes.</title>
        <authorList>
            <person name="Butler G."/>
            <person name="Rasmussen M.D."/>
            <person name="Lin M.F."/>
            <person name="Santos M.A."/>
            <person name="Sakthikumar S."/>
            <person name="Munro C.A."/>
            <person name="Rheinbay E."/>
            <person name="Grabherr M."/>
            <person name="Forche A."/>
            <person name="Reedy J.L."/>
            <person name="Agrafioti I."/>
            <person name="Arnaud M.B."/>
            <person name="Bates S."/>
            <person name="Brown A.J."/>
            <person name="Brunke S."/>
            <person name="Costanzo M.C."/>
            <person name="Fitzpatrick D.A."/>
            <person name="de Groot P.W."/>
            <person name="Harris D."/>
            <person name="Hoyer L.L."/>
            <person name="Hube B."/>
            <person name="Klis F.M."/>
            <person name="Kodira C."/>
            <person name="Lennard N."/>
            <person name="Logue M.E."/>
            <person name="Martin R."/>
            <person name="Neiman A.M."/>
            <person name="Nikolaou E."/>
            <person name="Quail M.A."/>
            <person name="Quinn J."/>
            <person name="Santos M.C."/>
            <person name="Schmitzberger F.F."/>
            <person name="Sherlock G."/>
            <person name="Shah P."/>
            <person name="Silverstein K.A."/>
            <person name="Skrzypek M.S."/>
            <person name="Soll D."/>
            <person name="Staggs R."/>
            <person name="Stansfield I."/>
            <person name="Stumpf M.P."/>
            <person name="Sudbery P.E."/>
            <person name="Srikantha T."/>
            <person name="Zeng Q."/>
            <person name="Berman J."/>
            <person name="Berriman M."/>
            <person name="Heitman J."/>
            <person name="Gow N.A."/>
            <person name="Lorenz M.C."/>
            <person name="Birren B.W."/>
            <person name="Kellis M."/>
            <person name="Cuomo C.A."/>
        </authorList>
    </citation>
    <scope>NUCLEOTIDE SEQUENCE [LARGE SCALE GENOMIC DNA]</scope>
    <source>
        <strain evidence="4">ATCC 11503 / BCRC 21390 / CBS 2605 / JCM 1781 / NBRC 1676 / NRRL YB-4239</strain>
    </source>
</reference>
<sequence length="459" mass="52677">MLRIFARLASTATNATANRGATILASTSTSTSKSKSKSTSTSTSASFSRPQLSTILPSKRTINRILFDCDSNITYSKMMPLLTHIYDNLATPSKIEIPRNLKSFDLMVFRKMLTTIRSQTQSVNKNLVALENELVEQSAEMGNLDAIAILAFETIRNHLKRNTIVTKQDKEDFQTANKLVQELTEMKHPLVFKLAGDVALERNYWDRAHDYYLQFLEVEDDTIPAGHVNYQLGYYYYANPQDQVRDHEKAKQYFERCLKLTELDNYATKAHFYLGQIYLNNSIENGDKSNKTYNEYRKSNVVEVDDNVARAKYHWEIAASKALAESFSSLGFLELNKLNNPQIAIEWFKIGVEANKSDIVCLIGQFDCFYKLGQWNDCKKVWQNMHDLKQKMNDIKREISPRNSIGTNNVNNKGKKVRSIPENMKETFNTNDELLSAFFKGRNEEFQRLESLGYGIVNN</sequence>
<dbReference type="HOGENOM" id="CLU_047859_0_0_1"/>
<dbReference type="OMA" id="WFKLGME"/>
<dbReference type="AlphaFoldDB" id="A5E312"/>
<feature type="coiled-coil region" evidence="1">
    <location>
        <begin position="120"/>
        <end position="147"/>
    </location>
</feature>
<gene>
    <name evidence="3" type="ORF">LELG_03999</name>
</gene>